<evidence type="ECO:0000313" key="1">
    <source>
        <dbReference type="EMBL" id="MDQ1852836.1"/>
    </source>
</evidence>
<gene>
    <name evidence="1" type="ORF">RAQ16_10860</name>
</gene>
<dbReference type="EMBL" id="JAVCYS010000005">
    <property type="protein sequence ID" value="MDQ1852836.1"/>
    <property type="molecule type" value="Genomic_DNA"/>
</dbReference>
<comment type="caution">
    <text evidence="1">The sequence shown here is derived from an EMBL/GenBank/DDBJ whole genome shotgun (WGS) entry which is preliminary data.</text>
</comment>
<name>A0ABU0V7B5_9BACI</name>
<organism evidence="1 2">
    <name type="scientific">Bacillus stercoris</name>
    <dbReference type="NCBI Taxonomy" id="2054641"/>
    <lineage>
        <taxon>Bacteria</taxon>
        <taxon>Bacillati</taxon>
        <taxon>Bacillota</taxon>
        <taxon>Bacilli</taxon>
        <taxon>Bacillales</taxon>
        <taxon>Bacillaceae</taxon>
        <taxon>Bacillus</taxon>
    </lineage>
</organism>
<proteinExistence type="predicted"/>
<dbReference type="Proteomes" id="UP001177898">
    <property type="component" value="Unassembled WGS sequence"/>
</dbReference>
<evidence type="ECO:0000313" key="2">
    <source>
        <dbReference type="Proteomes" id="UP001177898"/>
    </source>
</evidence>
<accession>A0ABU0V7B5</accession>
<sequence>MAEKFFHAFQVDIQKLITKKEKEYLSDQWDSKVFIELLNSLSQRNPLDIRKTYSGWFMIIDEWFPKHVSNKVSSVQENPPKRKTDQENFDYIVGRFAYAEYGYVGDLRDVDTLVRRPNDKGIREGEEKFVYFYVRLSDGLLLLQGDMKVNRSKVEDYFSFIGKGFLQTKGFYDIAVRTLLRGDFLEEVKKLDAVNKIEVEIATEKPTSFENELLQETKKQALEFEANYATLSLSSKYKRGVEGMKNFESWLSKIKPKGTKAPVDGISNIKVIGKQDGDYKRVYLSKISEKYSVKVQLDDFNKIMSEKLYKAIHFVVVNRELLWRESVKECGEEA</sequence>
<keyword evidence="2" id="KW-1185">Reference proteome</keyword>
<dbReference type="RefSeq" id="WP_040083523.1">
    <property type="nucleotide sequence ID" value="NZ_JAVCYS010000005.1"/>
</dbReference>
<reference evidence="1" key="1">
    <citation type="submission" date="2023-08" db="EMBL/GenBank/DDBJ databases">
        <title>Functional annotation and safety assessment of Bacillus stercoris.</title>
        <authorList>
            <person name="Pandit N.T."/>
            <person name="Ahir S.V."/>
            <person name="Chauhan D.A."/>
            <person name="Bose A."/>
            <person name="Dunlap C."/>
            <person name="Doshi J.A."/>
        </authorList>
    </citation>
    <scope>NUCLEOTIDE SEQUENCE</scope>
    <source>
        <strain evidence="1">ZBMF30</strain>
    </source>
</reference>
<protein>
    <submittedName>
        <fullName evidence="1">Uncharacterized protein</fullName>
    </submittedName>
</protein>